<dbReference type="Gene3D" id="3.90.190.20">
    <property type="entry name" value="Mur ligase, C-terminal domain"/>
    <property type="match status" value="1"/>
</dbReference>
<dbReference type="PANTHER" id="PTHR43024">
    <property type="entry name" value="UDP-N-ACETYLMURAMOYL-TRIPEPTIDE--D-ALANYL-D-ALANINE LIGASE"/>
    <property type="match status" value="1"/>
</dbReference>
<dbReference type="Pfam" id="PF08245">
    <property type="entry name" value="Mur_ligase_M"/>
    <property type="match status" value="1"/>
</dbReference>
<organism evidence="15 16">
    <name type="scientific">Streptomyces odorifer</name>
    <dbReference type="NCBI Taxonomy" id="53450"/>
    <lineage>
        <taxon>Bacteria</taxon>
        <taxon>Bacillati</taxon>
        <taxon>Actinomycetota</taxon>
        <taxon>Actinomycetes</taxon>
        <taxon>Kitasatosporales</taxon>
        <taxon>Streptomycetaceae</taxon>
        <taxon>Streptomyces</taxon>
        <taxon>Streptomyces albidoflavus group</taxon>
    </lineage>
</organism>
<feature type="domain" description="Mur ligase N-terminal catalytic" evidence="12">
    <location>
        <begin position="34"/>
        <end position="77"/>
    </location>
</feature>
<keyword evidence="3 10" id="KW-0132">Cell division</keyword>
<dbReference type="InterPro" id="IPR004101">
    <property type="entry name" value="Mur_ligase_C"/>
</dbReference>
<gene>
    <name evidence="10" type="primary">murF</name>
    <name evidence="15" type="ORF">G6W59_17910</name>
</gene>
<dbReference type="InterPro" id="IPR035911">
    <property type="entry name" value="MurE/MurF_N"/>
</dbReference>
<dbReference type="SUPFAM" id="SSF63418">
    <property type="entry name" value="MurE/MurF N-terminal domain"/>
    <property type="match status" value="1"/>
</dbReference>
<dbReference type="HAMAP" id="MF_02019">
    <property type="entry name" value="MurF"/>
    <property type="match status" value="1"/>
</dbReference>
<evidence type="ECO:0000256" key="3">
    <source>
        <dbReference type="ARBA" id="ARBA00022618"/>
    </source>
</evidence>
<evidence type="ECO:0000256" key="6">
    <source>
        <dbReference type="ARBA" id="ARBA00022960"/>
    </source>
</evidence>
<dbReference type="InterPro" id="IPR051046">
    <property type="entry name" value="MurCDEF_CellWall_CoF430Synth"/>
</dbReference>
<dbReference type="InterPro" id="IPR036615">
    <property type="entry name" value="Mur_ligase_C_dom_sf"/>
</dbReference>
<evidence type="ECO:0000256" key="9">
    <source>
        <dbReference type="ARBA" id="ARBA00023316"/>
    </source>
</evidence>
<evidence type="ECO:0000256" key="10">
    <source>
        <dbReference type="HAMAP-Rule" id="MF_02019"/>
    </source>
</evidence>
<sequence>MHPMSLTAVAKAVGGRLADVLDPGVQVTEPAVFDSREAVPGSLFVALAGERADGHAFAESAHNKGAVVALVNRPVGVPAIVVDDVLQAFGALAHTLLTGPLAATRVVAITGSAGKTSTKDFVSQVLPGSVVATPQSFNNEIGLPLTVTMADTTTDHLVLEMGARHIGDIRALTLVAPPDISIVTNVGTAHIGEFGGRDNIAEAKGEIVEALAPGGLAVLNADDDYAQPMRERAGGSVVTFGLGEDADVRATDLTADAHGRASFTLVTPEGSAPVRLRFVGGVQVHNSLAAAAVGRGVGLSPEEIAARLSRAMPRSRWRMETVTRADGVTVVNDAYNANPTSVRHALEALASMAGGAEQRSVAVLGQMNELGDDARTAHEAIGRHAAARGIDMIILVGGDEAGWMRDGVRDAGGRATWVPDQEAALGLLHSALRPGDVVLVKASRGVQLQRLAEELLNPAPPAERLTGGSR</sequence>
<reference evidence="15 16" key="1">
    <citation type="submission" date="2020-03" db="EMBL/GenBank/DDBJ databases">
        <title>Complete genome sequence of sixteen Streptomyces strains facilitates identification of candidate genes involved in plant growth-promotion in grain legumes and cereals.</title>
        <authorList>
            <person name="Gopalakrishnan S."/>
            <person name="Thakur V."/>
            <person name="Saxena R."/>
            <person name="Vadlamudi S."/>
            <person name="Purohit S."/>
            <person name="Kumar V."/>
            <person name="Rathore A."/>
            <person name="Chitikineni A."/>
            <person name="Varshney R.K."/>
        </authorList>
    </citation>
    <scope>NUCLEOTIDE SEQUENCE [LARGE SCALE GENOMIC DNA]</scope>
    <source>
        <strain evidence="15 16">KAI-180</strain>
    </source>
</reference>
<feature type="domain" description="Mur ligase central" evidence="14">
    <location>
        <begin position="109"/>
        <end position="293"/>
    </location>
</feature>
<dbReference type="Gene3D" id="3.40.1390.10">
    <property type="entry name" value="MurE/MurF, N-terminal domain"/>
    <property type="match status" value="1"/>
</dbReference>
<evidence type="ECO:0000313" key="15">
    <source>
        <dbReference type="EMBL" id="NUV30168.1"/>
    </source>
</evidence>
<keyword evidence="4 10" id="KW-0547">Nucleotide-binding</keyword>
<dbReference type="EMBL" id="JAANNT010000015">
    <property type="protein sequence ID" value="NUV30168.1"/>
    <property type="molecule type" value="Genomic_DNA"/>
</dbReference>
<comment type="catalytic activity">
    <reaction evidence="10 11">
        <text>D-alanyl-D-alanine + UDP-N-acetyl-alpha-D-muramoyl-L-alanyl-gamma-D-glutamyl-meso-2,6-diaminopimelate + ATP = UDP-N-acetyl-alpha-D-muramoyl-L-alanyl-gamma-D-glutamyl-meso-2,6-diaminopimeloyl-D-alanyl-D-alanine + ADP + phosphate + H(+)</text>
        <dbReference type="Rhea" id="RHEA:28374"/>
        <dbReference type="ChEBI" id="CHEBI:15378"/>
        <dbReference type="ChEBI" id="CHEBI:30616"/>
        <dbReference type="ChEBI" id="CHEBI:43474"/>
        <dbReference type="ChEBI" id="CHEBI:57822"/>
        <dbReference type="ChEBI" id="CHEBI:61386"/>
        <dbReference type="ChEBI" id="CHEBI:83905"/>
        <dbReference type="ChEBI" id="CHEBI:456216"/>
        <dbReference type="EC" id="6.3.2.10"/>
    </reaction>
</comment>
<dbReference type="GO" id="GO:0047480">
    <property type="term" value="F:UDP-N-acetylmuramoyl-tripeptide-D-alanyl-D-alanine ligase activity"/>
    <property type="evidence" value="ECO:0007669"/>
    <property type="project" value="UniProtKB-UniRule"/>
</dbReference>
<keyword evidence="2 10" id="KW-0436">Ligase</keyword>
<dbReference type="InterPro" id="IPR000713">
    <property type="entry name" value="Mur_ligase_N"/>
</dbReference>
<dbReference type="UniPathway" id="UPA00219"/>
<dbReference type="GO" id="GO:0051301">
    <property type="term" value="P:cell division"/>
    <property type="evidence" value="ECO:0007669"/>
    <property type="project" value="UniProtKB-KW"/>
</dbReference>
<dbReference type="GO" id="GO:0005524">
    <property type="term" value="F:ATP binding"/>
    <property type="evidence" value="ECO:0007669"/>
    <property type="project" value="UniProtKB-UniRule"/>
</dbReference>
<comment type="function">
    <text evidence="10 11">Involved in cell wall formation. Catalyzes the final step in the synthesis of UDP-N-acetylmuramoyl-pentapeptide, the precursor of murein.</text>
</comment>
<comment type="subcellular location">
    <subcellularLocation>
        <location evidence="10 11">Cytoplasm</location>
    </subcellularLocation>
</comment>
<keyword evidence="6 10" id="KW-0133">Cell shape</keyword>
<evidence type="ECO:0000256" key="4">
    <source>
        <dbReference type="ARBA" id="ARBA00022741"/>
    </source>
</evidence>
<dbReference type="GO" id="GO:0009252">
    <property type="term" value="P:peptidoglycan biosynthetic process"/>
    <property type="evidence" value="ECO:0007669"/>
    <property type="project" value="UniProtKB-UniRule"/>
</dbReference>
<keyword evidence="1 10" id="KW-0963">Cytoplasm</keyword>
<evidence type="ECO:0000259" key="14">
    <source>
        <dbReference type="Pfam" id="PF08245"/>
    </source>
</evidence>
<dbReference type="GO" id="GO:0008360">
    <property type="term" value="P:regulation of cell shape"/>
    <property type="evidence" value="ECO:0007669"/>
    <property type="project" value="UniProtKB-KW"/>
</dbReference>
<keyword evidence="7 10" id="KW-0573">Peptidoglycan synthesis</keyword>
<comment type="caution">
    <text evidence="15">The sequence shown here is derived from an EMBL/GenBank/DDBJ whole genome shotgun (WGS) entry which is preliminary data.</text>
</comment>
<evidence type="ECO:0000256" key="1">
    <source>
        <dbReference type="ARBA" id="ARBA00022490"/>
    </source>
</evidence>
<evidence type="ECO:0000313" key="16">
    <source>
        <dbReference type="Proteomes" id="UP000540128"/>
    </source>
</evidence>
<dbReference type="GO" id="GO:0071555">
    <property type="term" value="P:cell wall organization"/>
    <property type="evidence" value="ECO:0007669"/>
    <property type="project" value="UniProtKB-KW"/>
</dbReference>
<evidence type="ECO:0000256" key="11">
    <source>
        <dbReference type="RuleBase" id="RU004136"/>
    </source>
</evidence>
<dbReference type="EC" id="6.3.2.10" evidence="10 11"/>
<keyword evidence="9 10" id="KW-0961">Cell wall biogenesis/degradation</keyword>
<evidence type="ECO:0000256" key="8">
    <source>
        <dbReference type="ARBA" id="ARBA00023306"/>
    </source>
</evidence>
<dbReference type="NCBIfam" id="TIGR01143">
    <property type="entry name" value="murF"/>
    <property type="match status" value="1"/>
</dbReference>
<evidence type="ECO:0000256" key="5">
    <source>
        <dbReference type="ARBA" id="ARBA00022840"/>
    </source>
</evidence>
<dbReference type="AlphaFoldDB" id="A0A7Y6CAY5"/>
<accession>A0A7Y6CAY5</accession>
<dbReference type="Gene3D" id="3.40.1190.10">
    <property type="entry name" value="Mur-like, catalytic domain"/>
    <property type="match status" value="1"/>
</dbReference>
<dbReference type="InterPro" id="IPR005863">
    <property type="entry name" value="UDP-N-AcMur_synth"/>
</dbReference>
<evidence type="ECO:0000259" key="13">
    <source>
        <dbReference type="Pfam" id="PF02875"/>
    </source>
</evidence>
<evidence type="ECO:0000256" key="2">
    <source>
        <dbReference type="ARBA" id="ARBA00022598"/>
    </source>
</evidence>
<evidence type="ECO:0000259" key="12">
    <source>
        <dbReference type="Pfam" id="PF01225"/>
    </source>
</evidence>
<dbReference type="InterPro" id="IPR013221">
    <property type="entry name" value="Mur_ligase_cen"/>
</dbReference>
<dbReference type="Pfam" id="PF01225">
    <property type="entry name" value="Mur_ligase"/>
    <property type="match status" value="1"/>
</dbReference>
<dbReference type="Pfam" id="PF02875">
    <property type="entry name" value="Mur_ligase_C"/>
    <property type="match status" value="1"/>
</dbReference>
<protein>
    <recommendedName>
        <fullName evidence="10 11">UDP-N-acetylmuramoyl-tripeptide--D-alanyl-D-alanine ligase</fullName>
        <ecNumber evidence="10 11">6.3.2.10</ecNumber>
    </recommendedName>
    <alternativeName>
        <fullName evidence="10">D-alanyl-D-alanine-adding enzyme</fullName>
    </alternativeName>
</protein>
<dbReference type="Proteomes" id="UP000540128">
    <property type="component" value="Unassembled WGS sequence"/>
</dbReference>
<keyword evidence="5 10" id="KW-0067">ATP-binding</keyword>
<proteinExistence type="inferred from homology"/>
<comment type="pathway">
    <text evidence="10 11">Cell wall biogenesis; peptidoglycan biosynthesis.</text>
</comment>
<dbReference type="GO" id="GO:0005737">
    <property type="term" value="C:cytoplasm"/>
    <property type="evidence" value="ECO:0007669"/>
    <property type="project" value="UniProtKB-SubCell"/>
</dbReference>
<evidence type="ECO:0000256" key="7">
    <source>
        <dbReference type="ARBA" id="ARBA00022984"/>
    </source>
</evidence>
<feature type="binding site" evidence="10">
    <location>
        <begin position="111"/>
        <end position="117"/>
    </location>
    <ligand>
        <name>ATP</name>
        <dbReference type="ChEBI" id="CHEBI:30616"/>
    </ligand>
</feature>
<dbReference type="InterPro" id="IPR036565">
    <property type="entry name" value="Mur-like_cat_sf"/>
</dbReference>
<dbReference type="SUPFAM" id="SSF53244">
    <property type="entry name" value="MurD-like peptide ligases, peptide-binding domain"/>
    <property type="match status" value="1"/>
</dbReference>
<dbReference type="SUPFAM" id="SSF53623">
    <property type="entry name" value="MurD-like peptide ligases, catalytic domain"/>
    <property type="match status" value="1"/>
</dbReference>
<keyword evidence="8 10" id="KW-0131">Cell cycle</keyword>
<dbReference type="PANTHER" id="PTHR43024:SF1">
    <property type="entry name" value="UDP-N-ACETYLMURAMOYL-TRIPEPTIDE--D-ALANYL-D-ALANINE LIGASE"/>
    <property type="match status" value="1"/>
</dbReference>
<comment type="similarity">
    <text evidence="10">Belongs to the MurCDEF family. MurF subfamily.</text>
</comment>
<keyword evidence="16" id="KW-1185">Reference proteome</keyword>
<name>A0A7Y6CAY5_9ACTN</name>
<feature type="domain" description="Mur ligase C-terminal" evidence="13">
    <location>
        <begin position="318"/>
        <end position="444"/>
    </location>
</feature>